<dbReference type="GO" id="GO:0005886">
    <property type="term" value="C:plasma membrane"/>
    <property type="evidence" value="ECO:0007669"/>
    <property type="project" value="UniProtKB-SubCell"/>
</dbReference>
<feature type="region of interest" description="Disordered" evidence="8">
    <location>
        <begin position="392"/>
        <end position="424"/>
    </location>
</feature>
<dbReference type="GO" id="GO:0007032">
    <property type="term" value="P:endosome organization"/>
    <property type="evidence" value="ECO:0007669"/>
    <property type="project" value="TreeGrafter"/>
</dbReference>
<comment type="similarity">
    <text evidence="7">Belongs to the PI3/PI4-kinase family.</text>
</comment>
<dbReference type="GO" id="GO:0005524">
    <property type="term" value="F:ATP binding"/>
    <property type="evidence" value="ECO:0007669"/>
    <property type="project" value="UniProtKB-UniRule"/>
</dbReference>
<comment type="subcellular location">
    <subcellularLocation>
        <location evidence="7">Cell membrane</location>
        <topology evidence="7">Peripheral membrane protein</topology>
    </subcellularLocation>
    <subcellularLocation>
        <location evidence="7">Vacuole membrane</location>
        <topology evidence="7">Peripheral membrane protein</topology>
    </subcellularLocation>
</comment>
<feature type="compositionally biased region" description="Acidic residues" evidence="8">
    <location>
        <begin position="19"/>
        <end position="28"/>
    </location>
</feature>
<keyword evidence="5 7" id="KW-0067">ATP-binding</keyword>
<organism evidence="10 11">
    <name type="scientific">Ascodesmis nigricans</name>
    <dbReference type="NCBI Taxonomy" id="341454"/>
    <lineage>
        <taxon>Eukaryota</taxon>
        <taxon>Fungi</taxon>
        <taxon>Dikarya</taxon>
        <taxon>Ascomycota</taxon>
        <taxon>Pezizomycotina</taxon>
        <taxon>Pezizomycetes</taxon>
        <taxon>Pezizales</taxon>
        <taxon>Ascodesmidaceae</taxon>
        <taxon>Ascodesmis</taxon>
    </lineage>
</organism>
<proteinExistence type="inferred from homology"/>
<dbReference type="GO" id="GO:0005768">
    <property type="term" value="C:endosome"/>
    <property type="evidence" value="ECO:0007669"/>
    <property type="project" value="UniProtKB-UniRule"/>
</dbReference>
<comment type="catalytic activity">
    <reaction evidence="7">
        <text>a 1,2-diacyl-sn-glycero-3-phospho-(1D-myo-inositol) + ATP = a 1,2-diacyl-sn-glycero-3-phospho-(1D-myo-inositol 4-phosphate) + ADP + H(+)</text>
        <dbReference type="Rhea" id="RHEA:19877"/>
        <dbReference type="ChEBI" id="CHEBI:15378"/>
        <dbReference type="ChEBI" id="CHEBI:30616"/>
        <dbReference type="ChEBI" id="CHEBI:57880"/>
        <dbReference type="ChEBI" id="CHEBI:58178"/>
        <dbReference type="ChEBI" id="CHEBI:456216"/>
        <dbReference type="EC" id="2.7.1.67"/>
    </reaction>
</comment>
<dbReference type="InterPro" id="IPR039756">
    <property type="entry name" value="Lsb6/PI4K2"/>
</dbReference>
<dbReference type="PANTHER" id="PTHR12865">
    <property type="entry name" value="PHOSPHATIDYLINOSITOL 4-KINASE TYPE-II"/>
    <property type="match status" value="1"/>
</dbReference>
<name>A0A4S2N600_9PEZI</name>
<dbReference type="STRING" id="341454.A0A4S2N600"/>
<evidence type="ECO:0000256" key="1">
    <source>
        <dbReference type="ARBA" id="ARBA00022475"/>
    </source>
</evidence>
<evidence type="ECO:0000256" key="6">
    <source>
        <dbReference type="ARBA" id="ARBA00023136"/>
    </source>
</evidence>
<dbReference type="FunCoup" id="A0A4S2N600">
    <property type="interactions" value="255"/>
</dbReference>
<dbReference type="GO" id="GO:0046854">
    <property type="term" value="P:phosphatidylinositol phosphate biosynthetic process"/>
    <property type="evidence" value="ECO:0007669"/>
    <property type="project" value="UniProtKB-UniRule"/>
</dbReference>
<dbReference type="OrthoDB" id="3349449at2759"/>
<feature type="domain" description="PI3K/PI4K catalytic" evidence="9">
    <location>
        <begin position="154"/>
        <end position="565"/>
    </location>
</feature>
<evidence type="ECO:0000256" key="5">
    <source>
        <dbReference type="ARBA" id="ARBA00022840"/>
    </source>
</evidence>
<evidence type="ECO:0000256" key="7">
    <source>
        <dbReference type="RuleBase" id="RU367084"/>
    </source>
</evidence>
<evidence type="ECO:0000313" key="11">
    <source>
        <dbReference type="Proteomes" id="UP000298138"/>
    </source>
</evidence>
<dbReference type="EMBL" id="ML220112">
    <property type="protein sequence ID" value="TGZ84504.1"/>
    <property type="molecule type" value="Genomic_DNA"/>
</dbReference>
<keyword evidence="1 7" id="KW-1003">Cell membrane</keyword>
<dbReference type="EC" id="2.7.1.67" evidence="7"/>
<protein>
    <recommendedName>
        <fullName evidence="7">Phosphatidylinositol 4-kinase</fullName>
        <ecNumber evidence="7">2.7.1.67</ecNumber>
    </recommendedName>
</protein>
<dbReference type="PANTHER" id="PTHR12865:SF1">
    <property type="entry name" value="PHOSPHATIDYLINOSITOL 4-KINASE TYPE 2"/>
    <property type="match status" value="1"/>
</dbReference>
<evidence type="ECO:0000256" key="3">
    <source>
        <dbReference type="ARBA" id="ARBA00022741"/>
    </source>
</evidence>
<keyword evidence="3 7" id="KW-0547">Nucleotide-binding</keyword>
<dbReference type="GO" id="GO:0004430">
    <property type="term" value="F:1-phosphatidylinositol 4-kinase activity"/>
    <property type="evidence" value="ECO:0007669"/>
    <property type="project" value="UniProtKB-UniRule"/>
</dbReference>
<comment type="cofactor">
    <cofactor evidence="7">
        <name>Mg(2+)</name>
        <dbReference type="ChEBI" id="CHEBI:18420"/>
    </cofactor>
    <cofactor evidence="7">
        <name>Mn(2+)</name>
        <dbReference type="ChEBI" id="CHEBI:29035"/>
    </cofactor>
</comment>
<keyword evidence="6" id="KW-0472">Membrane</keyword>
<sequence>MPRTDPPTPGYQRLAQEADLTDSDDEDDRLLPSHHQIVQAGPSRPSANRHHSSSAAPNFNRSRSSSSAVDIKVINARLEKWADQIANKFKFKKGRSHADQPPLEILYSVFVPPEGLAHKPLGDIPEGPPEDVVISTKEQFDDVVDNVREAIRKGIDPKLIRQGSSGSYFMRDCEGKIVAVFKPKDEEPYGKLNPKMMKWLHRTLFPCFFGRACLIPNLSYISEAAACLLDRQLRTYMVPYTDVVHLSSKAFHYDYWDRRNFYRRKKPLPPKVGSFQVFLQGYQDANIFLRNNPWPDQYASNNYTSSRNQRKSGWKYTCRPNSENYDEEEELEAEDPSTPPGARKFAWTEELKQNFREELEKLVILDYIMRNTDRGLDNWMVRVDHETGEVSIHSKPMSLHGESSHASTSRPPSAEPLARPAAPSHVYKVQEQMNPSSRSATPSHRRQATIKIGAIDNSLAFPWKHPDQWRSFPFGWLFLPVSLIGQPFSQKTRDHFLPILTSSKWWAETQSLLKTLFEQDSDFKERMWQKQLAVLKGQAWNVVETLKDPDQGPLELTRRTRVHVWDDEMEVPVAVPLRVPPSDSRSPRPSGYFDRRPSVNDTDEMDIGAAIPASAPPTNQDLLLDSAFSPRSELPSTVRLGGGAGARSKSSPMMTHGNGVYSPFSDDDEPAGYVRNGNRNMKQASRPRMSYHGPDSRSRSGKAWAGRKRSGSSRRGSFGGLWFSDDEAEGDLGYSALTAGDGAKRKVIAERLEAVKARDPVFTWC</sequence>
<dbReference type="InterPro" id="IPR018936">
    <property type="entry name" value="PI3/4_kinase_CS"/>
</dbReference>
<accession>A0A4S2N600</accession>
<dbReference type="AlphaFoldDB" id="A0A4S2N600"/>
<feature type="compositionally biased region" description="Polar residues" evidence="8">
    <location>
        <begin position="53"/>
        <end position="66"/>
    </location>
</feature>
<dbReference type="InParanoid" id="A0A4S2N600"/>
<keyword evidence="11" id="KW-1185">Reference proteome</keyword>
<keyword evidence="4 7" id="KW-0418">Kinase</keyword>
<keyword evidence="2 7" id="KW-0808">Transferase</keyword>
<feature type="region of interest" description="Disordered" evidence="8">
    <location>
        <begin position="577"/>
        <end position="601"/>
    </location>
</feature>
<evidence type="ECO:0000256" key="4">
    <source>
        <dbReference type="ARBA" id="ARBA00022777"/>
    </source>
</evidence>
<reference evidence="10 11" key="1">
    <citation type="submission" date="2019-04" db="EMBL/GenBank/DDBJ databases">
        <title>Comparative genomics and transcriptomics to analyze fruiting body development in filamentous ascomycetes.</title>
        <authorList>
            <consortium name="DOE Joint Genome Institute"/>
            <person name="Lutkenhaus R."/>
            <person name="Traeger S."/>
            <person name="Breuer J."/>
            <person name="Kuo A."/>
            <person name="Lipzen A."/>
            <person name="Pangilinan J."/>
            <person name="Dilworth D."/>
            <person name="Sandor L."/>
            <person name="Poggeler S."/>
            <person name="Barry K."/>
            <person name="Grigoriev I.V."/>
            <person name="Nowrousian M."/>
        </authorList>
    </citation>
    <scope>NUCLEOTIDE SEQUENCE [LARGE SCALE GENOMIC DNA]</scope>
    <source>
        <strain evidence="10 11">CBS 389.68</strain>
    </source>
</reference>
<dbReference type="PROSITE" id="PS00916">
    <property type="entry name" value="PI3_4_KINASE_2"/>
    <property type="match status" value="1"/>
</dbReference>
<feature type="region of interest" description="Disordered" evidence="8">
    <location>
        <begin position="1"/>
        <end position="66"/>
    </location>
</feature>
<feature type="compositionally biased region" description="Low complexity" evidence="8">
    <location>
        <begin position="580"/>
        <end position="590"/>
    </location>
</feature>
<dbReference type="Pfam" id="PF00454">
    <property type="entry name" value="PI3_PI4_kinase"/>
    <property type="match status" value="1"/>
</dbReference>
<gene>
    <name evidence="10" type="ORF">EX30DRAFT_391952</name>
</gene>
<dbReference type="GO" id="GO:0000329">
    <property type="term" value="C:fungal-type vacuole membrane"/>
    <property type="evidence" value="ECO:0007669"/>
    <property type="project" value="TreeGrafter"/>
</dbReference>
<feature type="region of interest" description="Disordered" evidence="8">
    <location>
        <begin position="632"/>
        <end position="720"/>
    </location>
</feature>
<evidence type="ECO:0000259" key="9">
    <source>
        <dbReference type="PROSITE" id="PS50290"/>
    </source>
</evidence>
<evidence type="ECO:0000313" key="10">
    <source>
        <dbReference type="EMBL" id="TGZ84504.1"/>
    </source>
</evidence>
<dbReference type="Proteomes" id="UP000298138">
    <property type="component" value="Unassembled WGS sequence"/>
</dbReference>
<dbReference type="InterPro" id="IPR000403">
    <property type="entry name" value="PI3/4_kinase_cat_dom"/>
</dbReference>
<evidence type="ECO:0000256" key="8">
    <source>
        <dbReference type="SAM" id="MobiDB-lite"/>
    </source>
</evidence>
<dbReference type="PROSITE" id="PS50290">
    <property type="entry name" value="PI3_4_KINASE_3"/>
    <property type="match status" value="1"/>
</dbReference>
<evidence type="ECO:0000256" key="2">
    <source>
        <dbReference type="ARBA" id="ARBA00022679"/>
    </source>
</evidence>
<dbReference type="GO" id="GO:0007030">
    <property type="term" value="P:Golgi organization"/>
    <property type="evidence" value="ECO:0007669"/>
    <property type="project" value="TreeGrafter"/>
</dbReference>
<dbReference type="GO" id="GO:0005802">
    <property type="term" value="C:trans-Golgi network"/>
    <property type="evidence" value="ECO:0007669"/>
    <property type="project" value="TreeGrafter"/>
</dbReference>